<dbReference type="PANTHER" id="PTHR35320:SF1">
    <property type="entry name" value="ATP-DEPENDENT CLP PROTEASE ATP-BINDING SUBUNIT"/>
    <property type="match status" value="1"/>
</dbReference>
<name>Q7VAI6_PROMA</name>
<evidence type="ECO:0000313" key="2">
    <source>
        <dbReference type="Proteomes" id="UP000001420"/>
    </source>
</evidence>
<dbReference type="EMBL" id="AE017126">
    <property type="protein sequence ID" value="AAQ00520.1"/>
    <property type="molecule type" value="Genomic_DNA"/>
</dbReference>
<reference evidence="1 2" key="1">
    <citation type="journal article" date="2003" name="Proc. Natl. Acad. Sci. U.S.A.">
        <title>Genome sequence of the cyanobacterium Prochlorococcus marinus SS120, a nearly minimal oxyphototrophic genome.</title>
        <authorList>
            <person name="Dufresne A."/>
            <person name="Salanoubat M."/>
            <person name="Partensky F."/>
            <person name="Artiguenave F."/>
            <person name="Axmann I.M."/>
            <person name="Barbe V."/>
            <person name="Duprat S."/>
            <person name="Galperin M.Y."/>
            <person name="Koonin E.V."/>
            <person name="Le Gall F."/>
            <person name="Makarova K.S."/>
            <person name="Ostrowski M."/>
            <person name="Oztas S."/>
            <person name="Robert C."/>
            <person name="Rogozin I.B."/>
            <person name="Scanlan D.J."/>
            <person name="Tandeau de Marsac N."/>
            <person name="Weissenbach J."/>
            <person name="Wincker P."/>
            <person name="Wolf Y.I."/>
            <person name="Hess W.R."/>
        </authorList>
    </citation>
    <scope>NUCLEOTIDE SEQUENCE [LARGE SCALE GENOMIC DNA]</scope>
    <source>
        <strain evidence="2">SARG / CCMP1375 / SS120</strain>
    </source>
</reference>
<gene>
    <name evidence="1" type="ordered locus">Pro_1476</name>
</gene>
<accession>Q7VAI6</accession>
<dbReference type="HOGENOM" id="CLU_090140_0_0_3"/>
<dbReference type="EnsemblBacteria" id="AAQ00520">
    <property type="protein sequence ID" value="AAQ00520"/>
    <property type="gene ID" value="Pro_1476"/>
</dbReference>
<proteinExistence type="predicted"/>
<dbReference type="OrthoDB" id="556638at2"/>
<dbReference type="PATRIC" id="fig|167539.5.peg.1552"/>
<dbReference type="STRING" id="167539.Pro_1476"/>
<dbReference type="RefSeq" id="WP_011125627.1">
    <property type="nucleotide sequence ID" value="NC_005042.1"/>
</dbReference>
<evidence type="ECO:0000313" key="1">
    <source>
        <dbReference type="EMBL" id="AAQ00520.1"/>
    </source>
</evidence>
<dbReference type="KEGG" id="pma:Pro_1476"/>
<protein>
    <submittedName>
        <fullName evidence="1">Uncharacterized conserved protein</fullName>
    </submittedName>
</protein>
<dbReference type="eggNOG" id="ENOG5033VV6">
    <property type="taxonomic scope" value="Bacteria"/>
</dbReference>
<dbReference type="PANTHER" id="PTHR35320">
    <property type="entry name" value="ATP-DEPENDENT CLP PROTEASE ATP-BINDING SUBUNIT"/>
    <property type="match status" value="1"/>
</dbReference>
<dbReference type="AlphaFoldDB" id="Q7VAI6"/>
<keyword evidence="2" id="KW-1185">Reference proteome</keyword>
<dbReference type="Proteomes" id="UP000001420">
    <property type="component" value="Chromosome"/>
</dbReference>
<organism evidence="1 2">
    <name type="scientific">Prochlorococcus marinus (strain SARG / CCMP1375 / SS120)</name>
    <dbReference type="NCBI Taxonomy" id="167539"/>
    <lineage>
        <taxon>Bacteria</taxon>
        <taxon>Bacillati</taxon>
        <taxon>Cyanobacteriota</taxon>
        <taxon>Cyanophyceae</taxon>
        <taxon>Synechococcales</taxon>
        <taxon>Prochlorococcaceae</taxon>
        <taxon>Prochlorococcus</taxon>
    </lineage>
</organism>
<sequence length="179" mass="19522">MYLKSLDGCLLAIGSYPAFQYDARGGGGSAVVIKSEKNNIKYIKFAPETFSIPALTSKTTKFLGLPLLIGLKIQMYLEILEGTINLDSGEVLLNFESRFIFSIFTKFHFPSLFVKTCLKTGTVKSDLYQETGNVVQQNGVAKLVGVACIPKTGNKALDLFLGLPNEALAILQCEINIES</sequence>